<reference evidence="1 2" key="1">
    <citation type="submission" date="2012-12" db="EMBL/GenBank/DDBJ databases">
        <title>Novel taxa of Listeriaceae from agricultural environments in the United States.</title>
        <authorList>
            <person name="den Bakker H.C."/>
            <person name="Allred A."/>
            <person name="Warchocki S."/>
            <person name="Wright E.M."/>
            <person name="Burrell A."/>
            <person name="Nightingale K.K."/>
            <person name="Kephart D."/>
            <person name="Wiedmann M."/>
        </authorList>
    </citation>
    <scope>NUCLEOTIDE SEQUENCE [LARGE SCALE GENOMIC DNA]</scope>
    <source>
        <strain evidence="1 2">FSL S10-1203</strain>
    </source>
</reference>
<dbReference type="AlphaFoldDB" id="W7DF37"/>
<proteinExistence type="predicted"/>
<gene>
    <name evidence="1" type="ORF">MCOL2_08886</name>
</gene>
<protein>
    <submittedName>
        <fullName evidence="1">Uncharacterized protein</fullName>
    </submittedName>
</protein>
<comment type="caution">
    <text evidence="1">The sequence shown here is derived from an EMBL/GenBank/DDBJ whole genome shotgun (WGS) entry which is preliminary data.</text>
</comment>
<evidence type="ECO:0000313" key="1">
    <source>
        <dbReference type="EMBL" id="EUJ56629.1"/>
    </source>
</evidence>
<evidence type="ECO:0000313" key="2">
    <source>
        <dbReference type="Proteomes" id="UP000019241"/>
    </source>
</evidence>
<dbReference type="EMBL" id="AODM01000030">
    <property type="protein sequence ID" value="EUJ56629.1"/>
    <property type="molecule type" value="Genomic_DNA"/>
</dbReference>
<dbReference type="PATRIC" id="fig|1265822.4.peg.1806"/>
<name>W7DF37_9LIST</name>
<accession>W7DF37</accession>
<sequence length="116" mass="13368">MTEENIKQTLELVAELPVFYGEMSESEEESEYVLFYRDGFERPEKSSQITIIKRIVIYVCKGEITDELIVAIVDAMEKIGLKFQNSDAALEQIGDTDEYNDTETFVFKHLVKRDGC</sequence>
<organism evidence="1 2">
    <name type="scientific">Listeria fleischmannii FSL S10-1203</name>
    <dbReference type="NCBI Taxonomy" id="1265822"/>
    <lineage>
        <taxon>Bacteria</taxon>
        <taxon>Bacillati</taxon>
        <taxon>Bacillota</taxon>
        <taxon>Bacilli</taxon>
        <taxon>Bacillales</taxon>
        <taxon>Listeriaceae</taxon>
        <taxon>Listeria</taxon>
    </lineage>
</organism>
<dbReference type="Proteomes" id="UP000019241">
    <property type="component" value="Unassembled WGS sequence"/>
</dbReference>